<comment type="caution">
    <text evidence="10">The sequence shown here is derived from an EMBL/GenBank/DDBJ whole genome shotgun (WGS) entry which is preliminary data.</text>
</comment>
<organism evidence="10 11">
    <name type="scientific">Candidatus Woesebacteria bacterium RIFOXYB1_FULL_38_16</name>
    <dbReference type="NCBI Taxonomy" id="1802538"/>
    <lineage>
        <taxon>Bacteria</taxon>
        <taxon>Candidatus Woeseibacteriota</taxon>
    </lineage>
</organism>
<dbReference type="InterPro" id="IPR023298">
    <property type="entry name" value="ATPase_P-typ_TM_dom_sf"/>
</dbReference>
<evidence type="ECO:0000256" key="2">
    <source>
        <dbReference type="ARBA" id="ARBA00022692"/>
    </source>
</evidence>
<dbReference type="Gene3D" id="2.70.150.10">
    <property type="entry name" value="Calcium-transporting ATPase, cytoplasmic transduction domain A"/>
    <property type="match status" value="1"/>
</dbReference>
<evidence type="ECO:0000259" key="9">
    <source>
        <dbReference type="SMART" id="SM00831"/>
    </source>
</evidence>
<evidence type="ECO:0000256" key="4">
    <source>
        <dbReference type="ARBA" id="ARBA00022840"/>
    </source>
</evidence>
<reference evidence="10 11" key="1">
    <citation type="journal article" date="2016" name="Nat. Commun.">
        <title>Thousands of microbial genomes shed light on interconnected biogeochemical processes in an aquifer system.</title>
        <authorList>
            <person name="Anantharaman K."/>
            <person name="Brown C.T."/>
            <person name="Hug L.A."/>
            <person name="Sharon I."/>
            <person name="Castelle C.J."/>
            <person name="Probst A.J."/>
            <person name="Thomas B.C."/>
            <person name="Singh A."/>
            <person name="Wilkins M.J."/>
            <person name="Karaoz U."/>
            <person name="Brodie E.L."/>
            <person name="Williams K.H."/>
            <person name="Hubbard S.S."/>
            <person name="Banfield J.F."/>
        </authorList>
    </citation>
    <scope>NUCLEOTIDE SEQUENCE [LARGE SCALE GENOMIC DNA]</scope>
</reference>
<comment type="subcellular location">
    <subcellularLocation>
        <location evidence="1">Membrane</location>
        <topology evidence="1">Multi-pass membrane protein</topology>
    </subcellularLocation>
</comment>
<dbReference type="GO" id="GO:0005524">
    <property type="term" value="F:ATP binding"/>
    <property type="evidence" value="ECO:0007669"/>
    <property type="project" value="UniProtKB-KW"/>
</dbReference>
<dbReference type="SFLD" id="SFLDG00002">
    <property type="entry name" value="C1.7:_P-type_atpase_like"/>
    <property type="match status" value="1"/>
</dbReference>
<evidence type="ECO:0000256" key="3">
    <source>
        <dbReference type="ARBA" id="ARBA00022741"/>
    </source>
</evidence>
<dbReference type="InterPro" id="IPR023214">
    <property type="entry name" value="HAD_sf"/>
</dbReference>
<feature type="transmembrane region" description="Helical" evidence="8">
    <location>
        <begin position="681"/>
        <end position="706"/>
    </location>
</feature>
<feature type="transmembrane region" description="Helical" evidence="8">
    <location>
        <begin position="244"/>
        <end position="267"/>
    </location>
</feature>
<dbReference type="InterPro" id="IPR018303">
    <property type="entry name" value="ATPase_P-typ_P_site"/>
</dbReference>
<dbReference type="PANTHER" id="PTHR42861">
    <property type="entry name" value="CALCIUM-TRANSPORTING ATPASE"/>
    <property type="match status" value="1"/>
</dbReference>
<accession>A0A1F8CU92</accession>
<dbReference type="SUPFAM" id="SSF81653">
    <property type="entry name" value="Calcium ATPase, transduction domain A"/>
    <property type="match status" value="1"/>
</dbReference>
<dbReference type="SUPFAM" id="SSF81665">
    <property type="entry name" value="Calcium ATPase, transmembrane domain M"/>
    <property type="match status" value="1"/>
</dbReference>
<evidence type="ECO:0000256" key="5">
    <source>
        <dbReference type="ARBA" id="ARBA00022967"/>
    </source>
</evidence>
<name>A0A1F8CU92_9BACT</name>
<dbReference type="PRINTS" id="PR00119">
    <property type="entry name" value="CATATPASE"/>
</dbReference>
<dbReference type="EMBL" id="MGHY01000019">
    <property type="protein sequence ID" value="OGM79135.1"/>
    <property type="molecule type" value="Genomic_DNA"/>
</dbReference>
<keyword evidence="6 8" id="KW-1133">Transmembrane helix</keyword>
<dbReference type="PRINTS" id="PR00120">
    <property type="entry name" value="HATPASE"/>
</dbReference>
<feature type="transmembrane region" description="Helical" evidence="8">
    <location>
        <begin position="787"/>
        <end position="806"/>
    </location>
</feature>
<dbReference type="Gene3D" id="3.40.1110.10">
    <property type="entry name" value="Calcium-transporting ATPase, cytoplasmic domain N"/>
    <property type="match status" value="2"/>
</dbReference>
<evidence type="ECO:0000256" key="8">
    <source>
        <dbReference type="SAM" id="Phobius"/>
    </source>
</evidence>
<keyword evidence="2 8" id="KW-0812">Transmembrane</keyword>
<dbReference type="Pfam" id="PF00690">
    <property type="entry name" value="Cation_ATPase_N"/>
    <property type="match status" value="1"/>
</dbReference>
<dbReference type="Proteomes" id="UP000178999">
    <property type="component" value="Unassembled WGS sequence"/>
</dbReference>
<dbReference type="InterPro" id="IPR059000">
    <property type="entry name" value="ATPase_P-type_domA"/>
</dbReference>
<dbReference type="Gene3D" id="3.40.50.1000">
    <property type="entry name" value="HAD superfamily/HAD-like"/>
    <property type="match status" value="2"/>
</dbReference>
<keyword evidence="4" id="KW-0067">ATP-binding</keyword>
<dbReference type="AlphaFoldDB" id="A0A1F8CU92"/>
<dbReference type="PROSITE" id="PS00154">
    <property type="entry name" value="ATPASE_E1_E2"/>
    <property type="match status" value="1"/>
</dbReference>
<dbReference type="SFLD" id="SFLDS00003">
    <property type="entry name" value="Haloacid_Dehalogenase"/>
    <property type="match status" value="1"/>
</dbReference>
<evidence type="ECO:0000256" key="7">
    <source>
        <dbReference type="ARBA" id="ARBA00023136"/>
    </source>
</evidence>
<dbReference type="GO" id="GO:0016887">
    <property type="term" value="F:ATP hydrolysis activity"/>
    <property type="evidence" value="ECO:0007669"/>
    <property type="project" value="InterPro"/>
</dbReference>
<evidence type="ECO:0000256" key="1">
    <source>
        <dbReference type="ARBA" id="ARBA00004141"/>
    </source>
</evidence>
<keyword evidence="3" id="KW-0547">Nucleotide-binding</keyword>
<evidence type="ECO:0000313" key="11">
    <source>
        <dbReference type="Proteomes" id="UP000178999"/>
    </source>
</evidence>
<feature type="transmembrane region" description="Helical" evidence="8">
    <location>
        <begin position="712"/>
        <end position="730"/>
    </location>
</feature>
<dbReference type="NCBIfam" id="TIGR01494">
    <property type="entry name" value="ATPase_P-type"/>
    <property type="match status" value="2"/>
</dbReference>
<dbReference type="InterPro" id="IPR023299">
    <property type="entry name" value="ATPase_P-typ_cyto_dom_N"/>
</dbReference>
<dbReference type="SUPFAM" id="SSF56784">
    <property type="entry name" value="HAD-like"/>
    <property type="match status" value="1"/>
</dbReference>
<dbReference type="Pfam" id="PF00702">
    <property type="entry name" value="Hydrolase"/>
    <property type="match status" value="1"/>
</dbReference>
<feature type="transmembrane region" description="Helical" evidence="8">
    <location>
        <begin position="45"/>
        <end position="78"/>
    </location>
</feature>
<dbReference type="InterPro" id="IPR044492">
    <property type="entry name" value="P_typ_ATPase_HD_dom"/>
</dbReference>
<sequence>MKNEFSGLTSFKAKTLLQEHGPNILPSKSPPGNFSLLLDQLKNPLVYVLVFAGLTTSALGEMSDTIIIFVAVFINTILGFVQEKRATKALYALNKLIHPEAKVIRDRKSQNISVENLVPGDLVILETGSKIPADGILVSANRFFVSEAILTGESVPVNKNLKDTVFMGTLVSAGRAEMIVGKTGSKTEIGKIALDVQIKDEATPLKKQLAVFSRQLTYMVLGLTLFVFVLGLILGLSIRELFTISVALAVSSIPEGLLVALTVILAIGIQRIAARKGLVRHLVSAETLGSVTAVCADKTGTLTEGKMKVTHVTGDPEQIKLHTILANDLDDPMLITAWEWSQKTFSDSETLSKRYPRLDYIPFDSRERFFASLHSYHKKTNLALVNGAPDDLLSWSNTSASQKKKIENEIIKLTQQGMRVIGFAQKHTHGRKLTSELIKSNLTWIGFIAFSDPVRLTVKDAIKKIKKAGINIIIITGDYPQTAVAVLKKLDLTISSDNIILGSELNKFSEESLSKKLSSQSTFLFARTTPHQKLKIVHSLKKNNEVVAMMGDGVNDAPALKAADIGIVVGDSSDVAKETADLVLLDSDFNTIVAAIEEGRGLFDNLRKVILYLMCDAFEEIIAVIGSLLLSFPLPVSAVQILWINLVSDGFPNLALTIDSKADNIMSQKPRFIKENIVSNWMRVLIVLVSVSGGIFALSLFSYYYLTTGNTTLARSIAFAALGVNSLVYVYSVRTLKESFWQKNPFNNKWLNLAVLGGFIFQFLPFATSTTRRFFGLLPLNVEHLVIILGSAILMFIIIELSKVYFRLQKTH</sequence>
<dbReference type="Pfam" id="PF00122">
    <property type="entry name" value="E1-E2_ATPase"/>
    <property type="match status" value="1"/>
</dbReference>
<dbReference type="InterPro" id="IPR036412">
    <property type="entry name" value="HAD-like_sf"/>
</dbReference>
<dbReference type="GO" id="GO:0016020">
    <property type="term" value="C:membrane"/>
    <property type="evidence" value="ECO:0007669"/>
    <property type="project" value="UniProtKB-SubCell"/>
</dbReference>
<gene>
    <name evidence="10" type="ORF">A2382_02775</name>
</gene>
<dbReference type="InterPro" id="IPR001757">
    <property type="entry name" value="P_typ_ATPase"/>
</dbReference>
<dbReference type="InterPro" id="IPR004014">
    <property type="entry name" value="ATPase_P-typ_cation-transptr_N"/>
</dbReference>
<dbReference type="Pfam" id="PF00689">
    <property type="entry name" value="Cation_ATPase_C"/>
    <property type="match status" value="1"/>
</dbReference>
<evidence type="ECO:0000256" key="6">
    <source>
        <dbReference type="ARBA" id="ARBA00022989"/>
    </source>
</evidence>
<protein>
    <recommendedName>
        <fullName evidence="9">Cation-transporting P-type ATPase N-terminal domain-containing protein</fullName>
    </recommendedName>
</protein>
<dbReference type="InterPro" id="IPR008250">
    <property type="entry name" value="ATPase_P-typ_transduc_dom_A_sf"/>
</dbReference>
<dbReference type="InterPro" id="IPR006068">
    <property type="entry name" value="ATPase_P-typ_cation-transptr_C"/>
</dbReference>
<keyword evidence="5" id="KW-1278">Translocase</keyword>
<dbReference type="SFLD" id="SFLDF00027">
    <property type="entry name" value="p-type_atpase"/>
    <property type="match status" value="1"/>
</dbReference>
<dbReference type="Gene3D" id="1.20.1110.10">
    <property type="entry name" value="Calcium-transporting ATPase, transmembrane domain"/>
    <property type="match status" value="3"/>
</dbReference>
<evidence type="ECO:0000313" key="10">
    <source>
        <dbReference type="EMBL" id="OGM79135.1"/>
    </source>
</evidence>
<dbReference type="SMART" id="SM00831">
    <property type="entry name" value="Cation_ATPase_N"/>
    <property type="match status" value="1"/>
</dbReference>
<proteinExistence type="predicted"/>
<feature type="domain" description="Cation-transporting P-type ATPase N-terminal" evidence="9">
    <location>
        <begin position="6"/>
        <end position="61"/>
    </location>
</feature>
<dbReference type="STRING" id="1802538.A2382_02775"/>
<feature type="transmembrane region" description="Helical" evidence="8">
    <location>
        <begin position="216"/>
        <end position="238"/>
    </location>
</feature>
<keyword evidence="7 8" id="KW-0472">Membrane</keyword>
<feature type="transmembrane region" description="Helical" evidence="8">
    <location>
        <begin position="750"/>
        <end position="767"/>
    </location>
</feature>